<keyword evidence="3" id="KW-1003">Cell membrane</keyword>
<reference evidence="11 12" key="1">
    <citation type="submission" date="2018-07" db="EMBL/GenBank/DDBJ databases">
        <title>Genome sequence of Nitratireductor thuwali#1536.</title>
        <authorList>
            <person name="Michoud G."/>
            <person name="Merlino G."/>
            <person name="Sefrji F.O."/>
            <person name="Daffonchio D."/>
        </authorList>
    </citation>
    <scope>NUCLEOTIDE SEQUENCE [LARGE SCALE GENOMIC DNA]</scope>
    <source>
        <strain evidence="12">Nit1536</strain>
    </source>
</reference>
<evidence type="ECO:0000256" key="5">
    <source>
        <dbReference type="ARBA" id="ARBA00022989"/>
    </source>
</evidence>
<evidence type="ECO:0000313" key="11">
    <source>
        <dbReference type="EMBL" id="UUP19000.1"/>
    </source>
</evidence>
<keyword evidence="7" id="KW-0407">Ion channel</keyword>
<comment type="similarity">
    <text evidence="2 7">Belongs to the MscS (TC 1.A.23) family.</text>
</comment>
<dbReference type="Gene3D" id="3.30.70.100">
    <property type="match status" value="1"/>
</dbReference>
<evidence type="ECO:0000259" key="10">
    <source>
        <dbReference type="Pfam" id="PF21088"/>
    </source>
</evidence>
<dbReference type="Pfam" id="PF21082">
    <property type="entry name" value="MS_channel_3rd"/>
    <property type="match status" value="1"/>
</dbReference>
<dbReference type="Pfam" id="PF00924">
    <property type="entry name" value="MS_channel_2nd"/>
    <property type="match status" value="1"/>
</dbReference>
<evidence type="ECO:0000256" key="1">
    <source>
        <dbReference type="ARBA" id="ARBA00004651"/>
    </source>
</evidence>
<dbReference type="SUPFAM" id="SSF82861">
    <property type="entry name" value="Mechanosensitive channel protein MscS (YggB), transmembrane region"/>
    <property type="match status" value="1"/>
</dbReference>
<evidence type="ECO:0000256" key="4">
    <source>
        <dbReference type="ARBA" id="ARBA00022692"/>
    </source>
</evidence>
<sequence length="293" mass="31579">MEIDTAAMLTAGEAALAQASAFAVEYAFSVIGAIILIFAGFIVAGYLERAVGRALSRMHTFDQTLCRFLSKVVRYAVLIMVGVTVLAQFGVQTASILAALGAAGLAIGLALQGTLQNVAAGIMLLVLRPFRVGEYVDASGIAGTIEEIGLFATELTTFDGLYVLAPNSELWNKAVTNYSRNPTRRFDLDIGISYSDDINLAHDTLMELARSDDRVMGVPEPEVLVKDLGDSAVVVTLRYWTAASNFWPVQFDLTKAAKEAFDAKGITIPFPQRDVHFVPAEAPQPKRISARKS</sequence>
<evidence type="ECO:0000259" key="8">
    <source>
        <dbReference type="Pfam" id="PF00924"/>
    </source>
</evidence>
<comment type="subcellular location">
    <subcellularLocation>
        <location evidence="7">Cell inner membrane</location>
        <topology evidence="7">Multi-pass membrane protein</topology>
    </subcellularLocation>
    <subcellularLocation>
        <location evidence="1">Cell membrane</location>
        <topology evidence="1">Multi-pass membrane protein</topology>
    </subcellularLocation>
</comment>
<dbReference type="EMBL" id="CP030941">
    <property type="protein sequence ID" value="UUP19000.1"/>
    <property type="molecule type" value="Genomic_DNA"/>
</dbReference>
<feature type="domain" description="Mechanosensitive ion channel MscS C-terminal" evidence="9">
    <location>
        <begin position="187"/>
        <end position="268"/>
    </location>
</feature>
<comment type="caution">
    <text evidence="7">Lacks conserved residue(s) required for the propagation of feature annotation.</text>
</comment>
<protein>
    <recommendedName>
        <fullName evidence="7">Small-conductance mechanosensitive channel</fullName>
    </recommendedName>
</protein>
<dbReference type="Proteomes" id="UP001342418">
    <property type="component" value="Chromosome"/>
</dbReference>
<name>A0ABY5MPI5_9HYPH</name>
<dbReference type="Gene3D" id="2.30.30.60">
    <property type="match status" value="1"/>
</dbReference>
<feature type="domain" description="Mechanosensitive ion channel transmembrane helices 2/3" evidence="10">
    <location>
        <begin position="71"/>
        <end position="112"/>
    </location>
</feature>
<dbReference type="Gene3D" id="1.10.287.1260">
    <property type="match status" value="1"/>
</dbReference>
<dbReference type="Pfam" id="PF21088">
    <property type="entry name" value="MS_channel_1st"/>
    <property type="match status" value="1"/>
</dbReference>
<dbReference type="InterPro" id="IPR006685">
    <property type="entry name" value="MscS_channel_2nd"/>
</dbReference>
<evidence type="ECO:0000256" key="3">
    <source>
        <dbReference type="ARBA" id="ARBA00022475"/>
    </source>
</evidence>
<accession>A0ABY5MPI5</accession>
<dbReference type="PANTHER" id="PTHR30221:SF1">
    <property type="entry name" value="SMALL-CONDUCTANCE MECHANOSENSITIVE CHANNEL"/>
    <property type="match status" value="1"/>
</dbReference>
<keyword evidence="7" id="KW-0406">Ion transport</keyword>
<keyword evidence="12" id="KW-1185">Reference proteome</keyword>
<dbReference type="RefSeq" id="WP_338531186.1">
    <property type="nucleotide sequence ID" value="NZ_CP030941.1"/>
</dbReference>
<dbReference type="PANTHER" id="PTHR30221">
    <property type="entry name" value="SMALL-CONDUCTANCE MECHANOSENSITIVE CHANNEL"/>
    <property type="match status" value="1"/>
</dbReference>
<feature type="transmembrane region" description="Helical" evidence="7">
    <location>
        <begin position="26"/>
        <end position="47"/>
    </location>
</feature>
<feature type="domain" description="Mechanosensitive ion channel MscS" evidence="8">
    <location>
        <begin position="114"/>
        <end position="180"/>
    </location>
</feature>
<feature type="transmembrane region" description="Helical" evidence="7">
    <location>
        <begin position="68"/>
        <end position="90"/>
    </location>
</feature>
<keyword evidence="7" id="KW-0813">Transport</keyword>
<dbReference type="InterPro" id="IPR011014">
    <property type="entry name" value="MscS_channel_TM-2"/>
</dbReference>
<keyword evidence="4 7" id="KW-0812">Transmembrane</keyword>
<keyword evidence="5 7" id="KW-1133">Transmembrane helix</keyword>
<evidence type="ECO:0000259" key="9">
    <source>
        <dbReference type="Pfam" id="PF21082"/>
    </source>
</evidence>
<evidence type="ECO:0000313" key="12">
    <source>
        <dbReference type="Proteomes" id="UP001342418"/>
    </source>
</evidence>
<proteinExistence type="inferred from homology"/>
<dbReference type="InterPro" id="IPR049142">
    <property type="entry name" value="MS_channel_1st"/>
</dbReference>
<dbReference type="InterPro" id="IPR010920">
    <property type="entry name" value="LSM_dom_sf"/>
</dbReference>
<evidence type="ECO:0000256" key="2">
    <source>
        <dbReference type="ARBA" id="ARBA00008017"/>
    </source>
</evidence>
<evidence type="ECO:0000256" key="7">
    <source>
        <dbReference type="RuleBase" id="RU369025"/>
    </source>
</evidence>
<dbReference type="Pfam" id="PF05552">
    <property type="entry name" value="MS_channel_1st_1"/>
    <property type="match status" value="1"/>
</dbReference>
<comment type="function">
    <text evidence="7">Mechanosensitive channel that participates in the regulation of osmotic pressure changes within the cell, opening in response to stretch forces in the membrane lipid bilayer, without the need for other proteins. Contributes to normal resistance to hypoosmotic shock. Forms an ion channel of 1.0 nanosiemens conductance with a slight preference for anions.</text>
</comment>
<dbReference type="InterPro" id="IPR008910">
    <property type="entry name" value="MSC_TM_helix"/>
</dbReference>
<organism evidence="11 12">
    <name type="scientific">Nitratireductor thuwali</name>
    <dbReference type="NCBI Taxonomy" id="2267699"/>
    <lineage>
        <taxon>Bacteria</taxon>
        <taxon>Pseudomonadati</taxon>
        <taxon>Pseudomonadota</taxon>
        <taxon>Alphaproteobacteria</taxon>
        <taxon>Hyphomicrobiales</taxon>
        <taxon>Phyllobacteriaceae</taxon>
        <taxon>Nitratireductor</taxon>
    </lineage>
</organism>
<dbReference type="SUPFAM" id="SSF82689">
    <property type="entry name" value="Mechanosensitive channel protein MscS (YggB), C-terminal domain"/>
    <property type="match status" value="1"/>
</dbReference>
<dbReference type="SUPFAM" id="SSF50182">
    <property type="entry name" value="Sm-like ribonucleoproteins"/>
    <property type="match status" value="1"/>
</dbReference>
<keyword evidence="7" id="KW-0997">Cell inner membrane</keyword>
<comment type="subunit">
    <text evidence="7">Homoheptamer.</text>
</comment>
<dbReference type="InterPro" id="IPR011066">
    <property type="entry name" value="MscS_channel_C_sf"/>
</dbReference>
<keyword evidence="6 7" id="KW-0472">Membrane</keyword>
<dbReference type="InterPro" id="IPR045275">
    <property type="entry name" value="MscS_archaea/bacteria_type"/>
</dbReference>
<dbReference type="InterPro" id="IPR049278">
    <property type="entry name" value="MS_channel_C"/>
</dbReference>
<gene>
    <name evidence="11" type="primary">mscS</name>
    <name evidence="11" type="ORF">NTH_03487</name>
</gene>
<evidence type="ECO:0000256" key="6">
    <source>
        <dbReference type="ARBA" id="ARBA00023136"/>
    </source>
</evidence>
<dbReference type="InterPro" id="IPR023408">
    <property type="entry name" value="MscS_beta-dom_sf"/>
</dbReference>
<feature type="transmembrane region" description="Helical" evidence="7">
    <location>
        <begin position="96"/>
        <end position="127"/>
    </location>
</feature>